<keyword evidence="2" id="KW-1185">Reference proteome</keyword>
<evidence type="ECO:0008006" key="3">
    <source>
        <dbReference type="Google" id="ProtNLM"/>
    </source>
</evidence>
<name>A0ABQ5LU22_9RHOB</name>
<dbReference type="EMBL" id="BROH01000006">
    <property type="protein sequence ID" value="GKY88487.1"/>
    <property type="molecule type" value="Genomic_DNA"/>
</dbReference>
<proteinExistence type="predicted"/>
<dbReference type="SUPFAM" id="SSF48239">
    <property type="entry name" value="Terpenoid cyclases/Protein prenyltransferases"/>
    <property type="match status" value="2"/>
</dbReference>
<gene>
    <name evidence="1" type="ORF">STA1M1_23560</name>
</gene>
<dbReference type="RefSeq" id="WP_281842525.1">
    <property type="nucleotide sequence ID" value="NZ_BROH01000006.1"/>
</dbReference>
<organism evidence="1 2">
    <name type="scientific">Sinisalibacter aestuarii</name>
    <dbReference type="NCBI Taxonomy" id="2949426"/>
    <lineage>
        <taxon>Bacteria</taxon>
        <taxon>Pseudomonadati</taxon>
        <taxon>Pseudomonadota</taxon>
        <taxon>Alphaproteobacteria</taxon>
        <taxon>Rhodobacterales</taxon>
        <taxon>Roseobacteraceae</taxon>
        <taxon>Sinisalibacter</taxon>
    </lineage>
</organism>
<dbReference type="InterPro" id="IPR008930">
    <property type="entry name" value="Terpenoid_cyclase/PrenylTrfase"/>
</dbReference>
<evidence type="ECO:0000313" key="2">
    <source>
        <dbReference type="Proteomes" id="UP001144205"/>
    </source>
</evidence>
<sequence length="336" mass="36779">MPPQFALDPAILDWLLEAGNPALRAGALSRLLDRPADDPELTAARAAINTTPPVSTILEAMEPGGHWRAEKSFYTGKYASTVWTLLVLAELGADGRDPRIQAACDFILSHSQHRDSGGFSMAGTAPNGGRASGVIPCLTGNMLWALVRFGRGGDPRVRAGIDWVTRIQRFDDGDGAPQGWPYDGFEMCWGRHTCHMGVVKTLKALAEIPQAERSAPMRETIGKAVEFLLIHHIFKRSHDLAKVSKPGWKKFGFPLMYQTDALEILNLLLDLGVDDSRMAEAVALVRGKQGEDGRWRMENTYSTLVAIEEKGAPSKWITLHALHALKRAHGLGRMAA</sequence>
<dbReference type="Proteomes" id="UP001144205">
    <property type="component" value="Unassembled WGS sequence"/>
</dbReference>
<evidence type="ECO:0000313" key="1">
    <source>
        <dbReference type="EMBL" id="GKY88487.1"/>
    </source>
</evidence>
<comment type="caution">
    <text evidence="1">The sequence shown here is derived from an EMBL/GenBank/DDBJ whole genome shotgun (WGS) entry which is preliminary data.</text>
</comment>
<dbReference type="Gene3D" id="1.50.10.20">
    <property type="match status" value="1"/>
</dbReference>
<accession>A0ABQ5LU22</accession>
<protein>
    <recommendedName>
        <fullName evidence="3">Nitrogen fixation protein NifH</fullName>
    </recommendedName>
</protein>
<reference evidence="1" key="1">
    <citation type="journal article" date="2023" name="Int. J. Syst. Evol. Microbiol.">
        <title>Sinisalibacter aestuarii sp. nov., isolated from estuarine sediment of the Arakawa River.</title>
        <authorList>
            <person name="Arafat S.T."/>
            <person name="Hirano S."/>
            <person name="Sato A."/>
            <person name="Takeuchi K."/>
            <person name="Yasuda T."/>
            <person name="Terahara T."/>
            <person name="Hamada M."/>
            <person name="Kobayashi T."/>
        </authorList>
    </citation>
    <scope>NUCLEOTIDE SEQUENCE</scope>
    <source>
        <strain evidence="1">B-399</strain>
    </source>
</reference>